<dbReference type="Proteomes" id="UP001057402">
    <property type="component" value="Chromosome 4"/>
</dbReference>
<gene>
    <name evidence="1" type="ORF">MLD38_012516</name>
</gene>
<proteinExistence type="predicted"/>
<dbReference type="EMBL" id="CM042883">
    <property type="protein sequence ID" value="KAI4374533.1"/>
    <property type="molecule type" value="Genomic_DNA"/>
</dbReference>
<sequence>MMQSTVGTSTVFPRAVLALVLISLGISHFTFLSNALPDTRGGAVVADMTAAQPTPGKQQKGARTVLELDDYPGSGANNRHTPRSPQS</sequence>
<accession>A0ACB9R6M3</accession>
<protein>
    <submittedName>
        <fullName evidence="1">Uncharacterized protein</fullName>
    </submittedName>
</protein>
<organism evidence="1 2">
    <name type="scientific">Melastoma candidum</name>
    <dbReference type="NCBI Taxonomy" id="119954"/>
    <lineage>
        <taxon>Eukaryota</taxon>
        <taxon>Viridiplantae</taxon>
        <taxon>Streptophyta</taxon>
        <taxon>Embryophyta</taxon>
        <taxon>Tracheophyta</taxon>
        <taxon>Spermatophyta</taxon>
        <taxon>Magnoliopsida</taxon>
        <taxon>eudicotyledons</taxon>
        <taxon>Gunneridae</taxon>
        <taxon>Pentapetalae</taxon>
        <taxon>rosids</taxon>
        <taxon>malvids</taxon>
        <taxon>Myrtales</taxon>
        <taxon>Melastomataceae</taxon>
        <taxon>Melastomatoideae</taxon>
        <taxon>Melastomateae</taxon>
        <taxon>Melastoma</taxon>
    </lineage>
</organism>
<name>A0ACB9R6M3_9MYRT</name>
<keyword evidence="2" id="KW-1185">Reference proteome</keyword>
<comment type="caution">
    <text evidence="1">The sequence shown here is derived from an EMBL/GenBank/DDBJ whole genome shotgun (WGS) entry which is preliminary data.</text>
</comment>
<evidence type="ECO:0000313" key="1">
    <source>
        <dbReference type="EMBL" id="KAI4374533.1"/>
    </source>
</evidence>
<evidence type="ECO:0000313" key="2">
    <source>
        <dbReference type="Proteomes" id="UP001057402"/>
    </source>
</evidence>
<reference evidence="2" key="1">
    <citation type="journal article" date="2023" name="Front. Plant Sci.">
        <title>Chromosomal-level genome assembly of Melastoma candidum provides insights into trichome evolution.</title>
        <authorList>
            <person name="Zhong Y."/>
            <person name="Wu W."/>
            <person name="Sun C."/>
            <person name="Zou P."/>
            <person name="Liu Y."/>
            <person name="Dai S."/>
            <person name="Zhou R."/>
        </authorList>
    </citation>
    <scope>NUCLEOTIDE SEQUENCE [LARGE SCALE GENOMIC DNA]</scope>
</reference>